<dbReference type="EMBL" id="CAEKKB010000001">
    <property type="protein sequence ID" value="CAB4295890.1"/>
    <property type="molecule type" value="Genomic_DNA"/>
</dbReference>
<organism evidence="2 3">
    <name type="scientific">Prunus armeniaca</name>
    <name type="common">Apricot</name>
    <name type="synonym">Armeniaca vulgaris</name>
    <dbReference type="NCBI Taxonomy" id="36596"/>
    <lineage>
        <taxon>Eukaryota</taxon>
        <taxon>Viridiplantae</taxon>
        <taxon>Streptophyta</taxon>
        <taxon>Embryophyta</taxon>
        <taxon>Tracheophyta</taxon>
        <taxon>Spermatophyta</taxon>
        <taxon>Magnoliopsida</taxon>
        <taxon>eudicotyledons</taxon>
        <taxon>Gunneridae</taxon>
        <taxon>Pentapetalae</taxon>
        <taxon>rosids</taxon>
        <taxon>fabids</taxon>
        <taxon>Rosales</taxon>
        <taxon>Rosaceae</taxon>
        <taxon>Amygdaloideae</taxon>
        <taxon>Amygdaleae</taxon>
        <taxon>Prunus</taxon>
    </lineage>
</organism>
<evidence type="ECO:0000313" key="2">
    <source>
        <dbReference type="EMBL" id="CAB4295890.1"/>
    </source>
</evidence>
<dbReference type="InterPro" id="IPR036812">
    <property type="entry name" value="NAD(P)_OxRdtase_dom_sf"/>
</dbReference>
<evidence type="ECO:0000259" key="1">
    <source>
        <dbReference type="Pfam" id="PF00248"/>
    </source>
</evidence>
<proteinExistence type="predicted"/>
<dbReference type="Pfam" id="PF00248">
    <property type="entry name" value="Aldo_ket_red"/>
    <property type="match status" value="1"/>
</dbReference>
<dbReference type="OrthoDB" id="416253at2759"/>
<name>A0A6J5W2S5_PRUAR</name>
<dbReference type="GO" id="GO:0016491">
    <property type="term" value="F:oxidoreductase activity"/>
    <property type="evidence" value="ECO:0007669"/>
    <property type="project" value="InterPro"/>
</dbReference>
<dbReference type="AlphaFoldDB" id="A0A6J5W2S5"/>
<dbReference type="PRINTS" id="PR00069">
    <property type="entry name" value="ALDKETRDTASE"/>
</dbReference>
<dbReference type="Proteomes" id="UP000507245">
    <property type="component" value="Unassembled WGS sequence"/>
</dbReference>
<keyword evidence="3" id="KW-1185">Reference proteome</keyword>
<accession>A0A6J5W2S5</accession>
<gene>
    <name evidence="2" type="ORF">ORAREDHAP_LOCUS7398</name>
</gene>
<sequence length="97" mass="10862">MDSKSLWEGMEECQKLGLTKSTGVSNFSCKKLEILLATAKIRPAVNQMEMNPLWQQKKLIEFCETKGIVITAYSPLGANGAPWGDKDCWRTISIKPK</sequence>
<dbReference type="InterPro" id="IPR023210">
    <property type="entry name" value="NADP_OxRdtase_dom"/>
</dbReference>
<reference evidence="3" key="1">
    <citation type="journal article" date="2020" name="Genome Biol.">
        <title>Gamete binning: chromosome-level and haplotype-resolved genome assembly enabled by high-throughput single-cell sequencing of gamete genomes.</title>
        <authorList>
            <person name="Campoy J.A."/>
            <person name="Sun H."/>
            <person name="Goel M."/>
            <person name="Jiao W.-B."/>
            <person name="Folz-Donahue K."/>
            <person name="Wang N."/>
            <person name="Rubio M."/>
            <person name="Liu C."/>
            <person name="Kukat C."/>
            <person name="Ruiz D."/>
            <person name="Huettel B."/>
            <person name="Schneeberger K."/>
        </authorList>
    </citation>
    <scope>NUCLEOTIDE SEQUENCE [LARGE SCALE GENOMIC DNA]</scope>
    <source>
        <strain evidence="3">cv. Rojo Pasion</strain>
    </source>
</reference>
<dbReference type="SUPFAM" id="SSF51430">
    <property type="entry name" value="NAD(P)-linked oxidoreductase"/>
    <property type="match status" value="1"/>
</dbReference>
<dbReference type="Gene3D" id="3.20.20.100">
    <property type="entry name" value="NADP-dependent oxidoreductase domain"/>
    <property type="match status" value="1"/>
</dbReference>
<evidence type="ECO:0000313" key="3">
    <source>
        <dbReference type="Proteomes" id="UP000507245"/>
    </source>
</evidence>
<feature type="domain" description="NADP-dependent oxidoreductase" evidence="1">
    <location>
        <begin position="6"/>
        <end position="78"/>
    </location>
</feature>
<dbReference type="InterPro" id="IPR020471">
    <property type="entry name" value="AKR"/>
</dbReference>
<protein>
    <recommendedName>
        <fullName evidence="1">NADP-dependent oxidoreductase domain-containing protein</fullName>
    </recommendedName>
</protein>
<dbReference type="PANTHER" id="PTHR11732">
    <property type="entry name" value="ALDO/KETO REDUCTASE"/>
    <property type="match status" value="1"/>
</dbReference>